<evidence type="ECO:0000313" key="6">
    <source>
        <dbReference type="Proteomes" id="UP000051813"/>
    </source>
</evidence>
<accession>A0A0R2BSI0</accession>
<dbReference type="SUPFAM" id="SSF51735">
    <property type="entry name" value="NAD(P)-binding Rossmann-fold domains"/>
    <property type="match status" value="1"/>
</dbReference>
<evidence type="ECO:0000259" key="4">
    <source>
        <dbReference type="SMART" id="SM00822"/>
    </source>
</evidence>
<comment type="similarity">
    <text evidence="1 3">Belongs to the short-chain dehydrogenases/reductases (SDR) family.</text>
</comment>
<dbReference type="PATRIC" id="fig|1423738.3.peg.1344"/>
<dbReference type="GO" id="GO:0016616">
    <property type="term" value="F:oxidoreductase activity, acting on the CH-OH group of donors, NAD or NADP as acceptor"/>
    <property type="evidence" value="ECO:0007669"/>
    <property type="project" value="UniProtKB-ARBA"/>
</dbReference>
<dbReference type="FunFam" id="3.40.50.720:FF:000047">
    <property type="entry name" value="NADP-dependent L-serine/L-allo-threonine dehydrogenase"/>
    <property type="match status" value="1"/>
</dbReference>
<dbReference type="InterPro" id="IPR020904">
    <property type="entry name" value="Sc_DH/Rdtase_CS"/>
</dbReference>
<evidence type="ECO:0000256" key="1">
    <source>
        <dbReference type="ARBA" id="ARBA00006484"/>
    </source>
</evidence>
<dbReference type="InterPro" id="IPR036291">
    <property type="entry name" value="NAD(P)-bd_dom_sf"/>
</dbReference>
<dbReference type="InterPro" id="IPR002347">
    <property type="entry name" value="SDR_fam"/>
</dbReference>
<name>A0A0R2BSI0_9LACO</name>
<dbReference type="GO" id="GO:0016020">
    <property type="term" value="C:membrane"/>
    <property type="evidence" value="ECO:0007669"/>
    <property type="project" value="TreeGrafter"/>
</dbReference>
<reference evidence="5 6" key="1">
    <citation type="journal article" date="2015" name="Genome Announc.">
        <title>Expanding the biotechnology potential of lactobacilli through comparative genomics of 213 strains and associated genera.</title>
        <authorList>
            <person name="Sun Z."/>
            <person name="Harris H.M."/>
            <person name="McCann A."/>
            <person name="Guo C."/>
            <person name="Argimon S."/>
            <person name="Zhang W."/>
            <person name="Yang X."/>
            <person name="Jeffery I.B."/>
            <person name="Cooney J.C."/>
            <person name="Kagawa T.F."/>
            <person name="Liu W."/>
            <person name="Song Y."/>
            <person name="Salvetti E."/>
            <person name="Wrobel A."/>
            <person name="Rasinkangas P."/>
            <person name="Parkhill J."/>
            <person name="Rea M.C."/>
            <person name="O'Sullivan O."/>
            <person name="Ritari J."/>
            <person name="Douillard F.P."/>
            <person name="Paul Ross R."/>
            <person name="Yang R."/>
            <person name="Briner A.E."/>
            <person name="Felis G.E."/>
            <person name="de Vos W.M."/>
            <person name="Barrangou R."/>
            <person name="Klaenhammer T.R."/>
            <person name="Caufield P.W."/>
            <person name="Cui Y."/>
            <person name="Zhang H."/>
            <person name="O'Toole P.W."/>
        </authorList>
    </citation>
    <scope>NUCLEOTIDE SEQUENCE [LARGE SCALE GENOMIC DNA]</scope>
    <source>
        <strain evidence="5 6">DSM 20335</strain>
    </source>
</reference>
<dbReference type="SMART" id="SM00822">
    <property type="entry name" value="PKS_KR"/>
    <property type="match status" value="1"/>
</dbReference>
<dbReference type="PRINTS" id="PR00080">
    <property type="entry name" value="SDRFAMILY"/>
</dbReference>
<dbReference type="PIRSF" id="PIRSF000126">
    <property type="entry name" value="11-beta-HSD1"/>
    <property type="match status" value="1"/>
</dbReference>
<organism evidence="5 6">
    <name type="scientific">Lapidilactobacillus dextrinicus DSM 20335</name>
    <dbReference type="NCBI Taxonomy" id="1423738"/>
    <lineage>
        <taxon>Bacteria</taxon>
        <taxon>Bacillati</taxon>
        <taxon>Bacillota</taxon>
        <taxon>Bacilli</taxon>
        <taxon>Lactobacillales</taxon>
        <taxon>Lactobacillaceae</taxon>
        <taxon>Lapidilactobacillus</taxon>
    </lineage>
</organism>
<evidence type="ECO:0000256" key="3">
    <source>
        <dbReference type="RuleBase" id="RU000363"/>
    </source>
</evidence>
<gene>
    <name evidence="5" type="ORF">FC84_GL001330</name>
</gene>
<keyword evidence="2" id="KW-0560">Oxidoreductase</keyword>
<dbReference type="PRINTS" id="PR00081">
    <property type="entry name" value="GDHRDH"/>
</dbReference>
<dbReference type="PANTHER" id="PTHR44196:SF1">
    <property type="entry name" value="DEHYDROGENASE_REDUCTASE SDR FAMILY MEMBER 7B"/>
    <property type="match status" value="1"/>
</dbReference>
<dbReference type="EMBL" id="AYYK01000004">
    <property type="protein sequence ID" value="KRM79163.1"/>
    <property type="molecule type" value="Genomic_DNA"/>
</dbReference>
<dbReference type="OrthoDB" id="9793345at2"/>
<sequence length="266" mass="28875">MVNDYRTLRGKVVVITGASSGIGRDIALESASRGARVFLVARRLALLEEVRTECANLSLAQATAIQADVSQLADIKRVVARINSETNRFDVLVNAAGFGDFETFAEIPLERITKMFRVNVLGTMLLTRMLAPMLFETKGHIVNIGSMAGKIQTPKSAVYAATKAAVIAFSNSLRLELKPLGVKVTTVNPGPVDTEFFKTADSGAQYLQKIAWLSLDPEKLAYKIVASFGKPVREINAPWFMEAAARLYPLAPKLGDFLAGTIGNQK</sequence>
<dbReference type="PROSITE" id="PS00061">
    <property type="entry name" value="ADH_SHORT"/>
    <property type="match status" value="1"/>
</dbReference>
<evidence type="ECO:0000313" key="5">
    <source>
        <dbReference type="EMBL" id="KRM79163.1"/>
    </source>
</evidence>
<dbReference type="InterPro" id="IPR057326">
    <property type="entry name" value="KR_dom"/>
</dbReference>
<dbReference type="Pfam" id="PF00106">
    <property type="entry name" value="adh_short"/>
    <property type="match status" value="1"/>
</dbReference>
<dbReference type="PANTHER" id="PTHR44196">
    <property type="entry name" value="DEHYDROGENASE/REDUCTASE SDR FAMILY MEMBER 7B"/>
    <property type="match status" value="1"/>
</dbReference>
<dbReference type="RefSeq" id="WP_057754847.1">
    <property type="nucleotide sequence ID" value="NZ_AYYK01000004.1"/>
</dbReference>
<dbReference type="STRING" id="1423738.FC84_GL001330"/>
<protein>
    <recommendedName>
        <fullName evidence="4">Ketoreductase domain-containing protein</fullName>
    </recommendedName>
</protein>
<evidence type="ECO:0000256" key="2">
    <source>
        <dbReference type="ARBA" id="ARBA00023002"/>
    </source>
</evidence>
<dbReference type="AlphaFoldDB" id="A0A0R2BSI0"/>
<feature type="domain" description="Ketoreductase" evidence="4">
    <location>
        <begin position="11"/>
        <end position="195"/>
    </location>
</feature>
<comment type="caution">
    <text evidence="5">The sequence shown here is derived from an EMBL/GenBank/DDBJ whole genome shotgun (WGS) entry which is preliminary data.</text>
</comment>
<dbReference type="Gene3D" id="3.40.50.720">
    <property type="entry name" value="NAD(P)-binding Rossmann-like Domain"/>
    <property type="match status" value="1"/>
</dbReference>
<keyword evidence="6" id="KW-1185">Reference proteome</keyword>
<dbReference type="Proteomes" id="UP000051813">
    <property type="component" value="Unassembled WGS sequence"/>
</dbReference>
<proteinExistence type="inferred from homology"/>